<dbReference type="EMBL" id="MHWZ01000032">
    <property type="protein sequence ID" value="OHB17017.1"/>
    <property type="molecule type" value="Genomic_DNA"/>
</dbReference>
<name>A0A1G2V5W5_9BACT</name>
<accession>A0A1G2V5W5</accession>
<sequence length="163" mass="17803">MKKSVAGILFILILLSITPCARAAEESSVGVTAYSKLWSKYLGGNGGIFYASPVVQSGLIVDWSGGYSLDFWGSYPLDGKDGFGKEIDVTLCKATEFSKTWLFEACLAWFHLTPKGFSDIISPQAKLVRRFALSDEHALTASLGVEFYFPTGKLPTWGSSFLH</sequence>
<evidence type="ECO:0008006" key="4">
    <source>
        <dbReference type="Google" id="ProtNLM"/>
    </source>
</evidence>
<comment type="caution">
    <text evidence="2">The sequence shown here is derived from an EMBL/GenBank/DDBJ whole genome shotgun (WGS) entry which is preliminary data.</text>
</comment>
<protein>
    <recommendedName>
        <fullName evidence="4">Outer membrane protein beta-barrel domain-containing protein</fullName>
    </recommendedName>
</protein>
<keyword evidence="1" id="KW-0732">Signal</keyword>
<evidence type="ECO:0000313" key="2">
    <source>
        <dbReference type="EMBL" id="OHB17017.1"/>
    </source>
</evidence>
<feature type="signal peptide" evidence="1">
    <location>
        <begin position="1"/>
        <end position="23"/>
    </location>
</feature>
<evidence type="ECO:0000313" key="3">
    <source>
        <dbReference type="Proteomes" id="UP000176868"/>
    </source>
</evidence>
<gene>
    <name evidence="2" type="ORF">A2544_02630</name>
</gene>
<dbReference type="AlphaFoldDB" id="A0A1G2V5W5"/>
<organism evidence="2 3">
    <name type="scientific">Candidatus Zambryskibacteria bacterium RIFOXYD2_FULL_43_10</name>
    <dbReference type="NCBI Taxonomy" id="1802782"/>
    <lineage>
        <taxon>Bacteria</taxon>
        <taxon>Candidatus Zambryskiibacteriota</taxon>
    </lineage>
</organism>
<evidence type="ECO:0000256" key="1">
    <source>
        <dbReference type="SAM" id="SignalP"/>
    </source>
</evidence>
<feature type="chain" id="PRO_5009584827" description="Outer membrane protein beta-barrel domain-containing protein" evidence="1">
    <location>
        <begin position="24"/>
        <end position="163"/>
    </location>
</feature>
<dbReference type="Proteomes" id="UP000176868">
    <property type="component" value="Unassembled WGS sequence"/>
</dbReference>
<reference evidence="2 3" key="1">
    <citation type="journal article" date="2016" name="Nat. Commun.">
        <title>Thousands of microbial genomes shed light on interconnected biogeochemical processes in an aquifer system.</title>
        <authorList>
            <person name="Anantharaman K."/>
            <person name="Brown C.T."/>
            <person name="Hug L.A."/>
            <person name="Sharon I."/>
            <person name="Castelle C.J."/>
            <person name="Probst A.J."/>
            <person name="Thomas B.C."/>
            <person name="Singh A."/>
            <person name="Wilkins M.J."/>
            <person name="Karaoz U."/>
            <person name="Brodie E.L."/>
            <person name="Williams K.H."/>
            <person name="Hubbard S.S."/>
            <person name="Banfield J.F."/>
        </authorList>
    </citation>
    <scope>NUCLEOTIDE SEQUENCE [LARGE SCALE GENOMIC DNA]</scope>
</reference>
<proteinExistence type="predicted"/>